<name>A0A9J6BZF4_POLVA</name>
<evidence type="ECO:0000313" key="3">
    <source>
        <dbReference type="EMBL" id="KAG5675199.1"/>
    </source>
</evidence>
<keyword evidence="4" id="KW-1185">Reference proteome</keyword>
<dbReference type="EMBL" id="JADBJN010000002">
    <property type="protein sequence ID" value="KAG5675199.1"/>
    <property type="molecule type" value="Genomic_DNA"/>
</dbReference>
<accession>A0A9J6BZF4</accession>
<gene>
    <name evidence="3" type="ORF">PVAND_005123</name>
</gene>
<feature type="signal peptide" evidence="2">
    <location>
        <begin position="1"/>
        <end position="21"/>
    </location>
</feature>
<sequence>MKNFFIFILIFLYSSTNLIQAYPPHKAMGYLPTPSNQPSSGYQSTPDYPFHQGYPDNSYEPAEHRGGSQNVQQSGDGVEIRCSIVRPMEHNRRPEHHRGEADRRPDGSDCHRRSDDCSNRPDEYNRPDDYNRRPDDYNRGQQHDDYNKRPDDYNRRLDEHSQMRHTREF</sequence>
<reference evidence="3" key="1">
    <citation type="submission" date="2021-03" db="EMBL/GenBank/DDBJ databases">
        <title>Chromosome level genome of the anhydrobiotic midge Polypedilum vanderplanki.</title>
        <authorList>
            <person name="Yoshida Y."/>
            <person name="Kikawada T."/>
            <person name="Gusev O."/>
        </authorList>
    </citation>
    <scope>NUCLEOTIDE SEQUENCE</scope>
    <source>
        <strain evidence="3">NIAS01</strain>
        <tissue evidence="3">Whole body or cell culture</tissue>
    </source>
</reference>
<keyword evidence="2" id="KW-0732">Signal</keyword>
<organism evidence="3 4">
    <name type="scientific">Polypedilum vanderplanki</name>
    <name type="common">Sleeping chironomid midge</name>
    <dbReference type="NCBI Taxonomy" id="319348"/>
    <lineage>
        <taxon>Eukaryota</taxon>
        <taxon>Metazoa</taxon>
        <taxon>Ecdysozoa</taxon>
        <taxon>Arthropoda</taxon>
        <taxon>Hexapoda</taxon>
        <taxon>Insecta</taxon>
        <taxon>Pterygota</taxon>
        <taxon>Neoptera</taxon>
        <taxon>Endopterygota</taxon>
        <taxon>Diptera</taxon>
        <taxon>Nematocera</taxon>
        <taxon>Chironomoidea</taxon>
        <taxon>Chironomidae</taxon>
        <taxon>Chironominae</taxon>
        <taxon>Polypedilum</taxon>
        <taxon>Polypedilum</taxon>
    </lineage>
</organism>
<dbReference type="AlphaFoldDB" id="A0A9J6BZF4"/>
<dbReference type="Proteomes" id="UP001107558">
    <property type="component" value="Chromosome 2"/>
</dbReference>
<evidence type="ECO:0000313" key="4">
    <source>
        <dbReference type="Proteomes" id="UP001107558"/>
    </source>
</evidence>
<evidence type="ECO:0000256" key="1">
    <source>
        <dbReference type="SAM" id="MobiDB-lite"/>
    </source>
</evidence>
<protein>
    <submittedName>
        <fullName evidence="3">Uncharacterized protein</fullName>
    </submittedName>
</protein>
<evidence type="ECO:0000256" key="2">
    <source>
        <dbReference type="SAM" id="SignalP"/>
    </source>
</evidence>
<proteinExistence type="predicted"/>
<feature type="chain" id="PRO_5039926320" evidence="2">
    <location>
        <begin position="22"/>
        <end position="169"/>
    </location>
</feature>
<feature type="region of interest" description="Disordered" evidence="1">
    <location>
        <begin position="33"/>
        <end position="169"/>
    </location>
</feature>
<feature type="compositionally biased region" description="Polar residues" evidence="1">
    <location>
        <begin position="33"/>
        <end position="46"/>
    </location>
</feature>
<feature type="compositionally biased region" description="Basic and acidic residues" evidence="1">
    <location>
        <begin position="87"/>
        <end position="169"/>
    </location>
</feature>
<comment type="caution">
    <text evidence="3">The sequence shown here is derived from an EMBL/GenBank/DDBJ whole genome shotgun (WGS) entry which is preliminary data.</text>
</comment>